<protein>
    <recommendedName>
        <fullName evidence="1">DUF4283 domain-containing protein</fullName>
    </recommendedName>
</protein>
<dbReference type="AlphaFoldDB" id="A0AA88APK5"/>
<dbReference type="EMBL" id="BTGU01000026">
    <property type="protein sequence ID" value="GMN47641.1"/>
    <property type="molecule type" value="Genomic_DNA"/>
</dbReference>
<proteinExistence type="predicted"/>
<name>A0AA88APK5_FICCA</name>
<gene>
    <name evidence="2" type="ORF">TIFTF001_016823</name>
</gene>
<comment type="caution">
    <text evidence="2">The sequence shown here is derived from an EMBL/GenBank/DDBJ whole genome shotgun (WGS) entry which is preliminary data.</text>
</comment>
<sequence length="169" mass="19453">MSSKLNRSCVIVFPWPWKSLSMAIVGRWKSLSITEEEGEIVGIDDEMLEEGDKEAQSGILGKILTERPYRKTSFRVAIARMWKVEGGFTIREMANDVFLFLFGDEKERRRIFDMEPWVFDKYLIALKEVNGDDAPDWGCGRTEMGNAVEAFFGLGSGWMSRSQFEELFQ</sequence>
<accession>A0AA88APK5</accession>
<evidence type="ECO:0000259" key="1">
    <source>
        <dbReference type="Pfam" id="PF14111"/>
    </source>
</evidence>
<keyword evidence="3" id="KW-1185">Reference proteome</keyword>
<dbReference type="InterPro" id="IPR025558">
    <property type="entry name" value="DUF4283"/>
</dbReference>
<evidence type="ECO:0000313" key="2">
    <source>
        <dbReference type="EMBL" id="GMN47641.1"/>
    </source>
</evidence>
<organism evidence="2 3">
    <name type="scientific">Ficus carica</name>
    <name type="common">Common fig</name>
    <dbReference type="NCBI Taxonomy" id="3494"/>
    <lineage>
        <taxon>Eukaryota</taxon>
        <taxon>Viridiplantae</taxon>
        <taxon>Streptophyta</taxon>
        <taxon>Embryophyta</taxon>
        <taxon>Tracheophyta</taxon>
        <taxon>Spermatophyta</taxon>
        <taxon>Magnoliopsida</taxon>
        <taxon>eudicotyledons</taxon>
        <taxon>Gunneridae</taxon>
        <taxon>Pentapetalae</taxon>
        <taxon>rosids</taxon>
        <taxon>fabids</taxon>
        <taxon>Rosales</taxon>
        <taxon>Moraceae</taxon>
        <taxon>Ficeae</taxon>
        <taxon>Ficus</taxon>
    </lineage>
</organism>
<evidence type="ECO:0000313" key="3">
    <source>
        <dbReference type="Proteomes" id="UP001187192"/>
    </source>
</evidence>
<reference evidence="2" key="1">
    <citation type="submission" date="2023-07" db="EMBL/GenBank/DDBJ databases">
        <title>draft genome sequence of fig (Ficus carica).</title>
        <authorList>
            <person name="Takahashi T."/>
            <person name="Nishimura K."/>
        </authorList>
    </citation>
    <scope>NUCLEOTIDE SEQUENCE</scope>
</reference>
<dbReference type="Pfam" id="PF14111">
    <property type="entry name" value="DUF4283"/>
    <property type="match status" value="1"/>
</dbReference>
<feature type="domain" description="DUF4283" evidence="1">
    <location>
        <begin position="59"/>
        <end position="128"/>
    </location>
</feature>
<dbReference type="Proteomes" id="UP001187192">
    <property type="component" value="Unassembled WGS sequence"/>
</dbReference>